<name>A0A8S5UP94_9CAUD</name>
<protein>
    <submittedName>
        <fullName evidence="1">Uncharacterized protein</fullName>
    </submittedName>
</protein>
<organism evidence="1">
    <name type="scientific">Podoviridae sp. ctG4L18</name>
    <dbReference type="NCBI Taxonomy" id="2825234"/>
    <lineage>
        <taxon>Viruses</taxon>
        <taxon>Duplodnaviria</taxon>
        <taxon>Heunggongvirae</taxon>
        <taxon>Uroviricota</taxon>
        <taxon>Caudoviricetes</taxon>
    </lineage>
</organism>
<dbReference type="EMBL" id="BK016114">
    <property type="protein sequence ID" value="DAF96313.1"/>
    <property type="molecule type" value="Genomic_DNA"/>
</dbReference>
<accession>A0A8S5UP94</accession>
<evidence type="ECO:0000313" key="1">
    <source>
        <dbReference type="EMBL" id="DAF96313.1"/>
    </source>
</evidence>
<proteinExistence type="predicted"/>
<reference evidence="1" key="1">
    <citation type="journal article" date="2021" name="Proc. Natl. Acad. Sci. U.S.A.">
        <title>A Catalog of Tens of Thousands of Viruses from Human Metagenomes Reveals Hidden Associations with Chronic Diseases.</title>
        <authorList>
            <person name="Tisza M.J."/>
            <person name="Buck C.B."/>
        </authorList>
    </citation>
    <scope>NUCLEOTIDE SEQUENCE</scope>
    <source>
        <strain evidence="1">CtG4L18</strain>
    </source>
</reference>
<sequence>MLHTFSKLYWTFSIHVILLFHPLCPTIDILQLCKYHKHVLQSWAWDHECHITPTIYHVSVGAPSS</sequence>